<dbReference type="InterPro" id="IPR003374">
    <property type="entry name" value="ApbE-like_sf"/>
</dbReference>
<protein>
    <recommendedName>
        <fullName evidence="3">FAD:protein FMN transferase</fullName>
        <ecNumber evidence="2">2.7.1.180</ecNumber>
    </recommendedName>
    <alternativeName>
        <fullName evidence="9">Flavin transferase</fullName>
    </alternativeName>
</protein>
<dbReference type="GO" id="GO:0016740">
    <property type="term" value="F:transferase activity"/>
    <property type="evidence" value="ECO:0007669"/>
    <property type="project" value="UniProtKB-KW"/>
</dbReference>
<keyword evidence="8" id="KW-0460">Magnesium</keyword>
<evidence type="ECO:0000313" key="12">
    <source>
        <dbReference type="Proteomes" id="UP000199696"/>
    </source>
</evidence>
<dbReference type="Pfam" id="PF02424">
    <property type="entry name" value="ApbE"/>
    <property type="match status" value="1"/>
</dbReference>
<evidence type="ECO:0000256" key="4">
    <source>
        <dbReference type="ARBA" id="ARBA00022630"/>
    </source>
</evidence>
<evidence type="ECO:0000256" key="10">
    <source>
        <dbReference type="ARBA" id="ARBA00048540"/>
    </source>
</evidence>
<dbReference type="InterPro" id="IPR024932">
    <property type="entry name" value="ApbE"/>
</dbReference>
<evidence type="ECO:0000256" key="3">
    <source>
        <dbReference type="ARBA" id="ARBA00016337"/>
    </source>
</evidence>
<dbReference type="EMBL" id="FMHY01000002">
    <property type="protein sequence ID" value="SCL46280.1"/>
    <property type="molecule type" value="Genomic_DNA"/>
</dbReference>
<gene>
    <name evidence="11" type="ORF">GA0070604_1232</name>
</gene>
<dbReference type="Gene3D" id="3.10.520.10">
    <property type="entry name" value="ApbE-like domains"/>
    <property type="match status" value="2"/>
</dbReference>
<evidence type="ECO:0000256" key="5">
    <source>
        <dbReference type="ARBA" id="ARBA00022679"/>
    </source>
</evidence>
<accession>A0A1C6TWT5</accession>
<keyword evidence="5" id="KW-0808">Transferase</keyword>
<dbReference type="OrthoDB" id="9778595at2"/>
<dbReference type="STRING" id="227316.GA0070604_1232"/>
<comment type="catalytic activity">
    <reaction evidence="10">
        <text>L-threonyl-[protein] + FAD = FMN-L-threonyl-[protein] + AMP + H(+)</text>
        <dbReference type="Rhea" id="RHEA:36847"/>
        <dbReference type="Rhea" id="RHEA-COMP:11060"/>
        <dbReference type="Rhea" id="RHEA-COMP:11061"/>
        <dbReference type="ChEBI" id="CHEBI:15378"/>
        <dbReference type="ChEBI" id="CHEBI:30013"/>
        <dbReference type="ChEBI" id="CHEBI:57692"/>
        <dbReference type="ChEBI" id="CHEBI:74257"/>
        <dbReference type="ChEBI" id="CHEBI:456215"/>
        <dbReference type="EC" id="2.7.1.180"/>
    </reaction>
</comment>
<evidence type="ECO:0000256" key="1">
    <source>
        <dbReference type="ARBA" id="ARBA00001946"/>
    </source>
</evidence>
<keyword evidence="4" id="KW-0285">Flavoprotein</keyword>
<keyword evidence="6" id="KW-0479">Metal-binding</keyword>
<comment type="cofactor">
    <cofactor evidence="1">
        <name>Mg(2+)</name>
        <dbReference type="ChEBI" id="CHEBI:18420"/>
    </cofactor>
</comment>
<dbReference type="PANTHER" id="PTHR30040">
    <property type="entry name" value="THIAMINE BIOSYNTHESIS LIPOPROTEIN APBE"/>
    <property type="match status" value="1"/>
</dbReference>
<evidence type="ECO:0000256" key="6">
    <source>
        <dbReference type="ARBA" id="ARBA00022723"/>
    </source>
</evidence>
<dbReference type="AlphaFoldDB" id="A0A1C6TWT5"/>
<evidence type="ECO:0000256" key="9">
    <source>
        <dbReference type="ARBA" id="ARBA00031306"/>
    </source>
</evidence>
<evidence type="ECO:0000256" key="8">
    <source>
        <dbReference type="ARBA" id="ARBA00022842"/>
    </source>
</evidence>
<organism evidence="11 12">
    <name type="scientific">Micromonospora eburnea</name>
    <dbReference type="NCBI Taxonomy" id="227316"/>
    <lineage>
        <taxon>Bacteria</taxon>
        <taxon>Bacillati</taxon>
        <taxon>Actinomycetota</taxon>
        <taxon>Actinomycetes</taxon>
        <taxon>Micromonosporales</taxon>
        <taxon>Micromonosporaceae</taxon>
        <taxon>Micromonospora</taxon>
    </lineage>
</organism>
<evidence type="ECO:0000256" key="7">
    <source>
        <dbReference type="ARBA" id="ARBA00022827"/>
    </source>
</evidence>
<dbReference type="Proteomes" id="UP000199696">
    <property type="component" value="Unassembled WGS sequence"/>
</dbReference>
<dbReference type="RefSeq" id="WP_091115535.1">
    <property type="nucleotide sequence ID" value="NZ_FMHY01000002.1"/>
</dbReference>
<dbReference type="EC" id="2.7.1.180" evidence="2"/>
<evidence type="ECO:0000256" key="2">
    <source>
        <dbReference type="ARBA" id="ARBA00011955"/>
    </source>
</evidence>
<dbReference type="SUPFAM" id="SSF143631">
    <property type="entry name" value="ApbE-like"/>
    <property type="match status" value="1"/>
</dbReference>
<proteinExistence type="predicted"/>
<sequence>MRIEAQRRTHWSDVQPRTRWIDQPSVLSRPDLRLGARSHRLDRAGGSALDRISVRHTVRTSTAEYTLLLNAPDWLGRRGVGEALRDAVAELRAIDLTYGPNQPDSLVSKLRRGEISPESYPPLADLVDRCAAMRAATDGWFDAWAVPGGFDPGGLLGGWAVERAAARLRAAGVHDYAVLSGADLTVRGQAPHGGPWRVAVHHPTEARRAPLMLEMTAGAVGTSGVTGRRGHVVDPHTGESADQLLAATVVGPDLAVADAYATALYAAGPAGLAWFRSGSDYRVLFADRRR</sequence>
<dbReference type="GO" id="GO:0046872">
    <property type="term" value="F:metal ion binding"/>
    <property type="evidence" value="ECO:0007669"/>
    <property type="project" value="UniProtKB-KW"/>
</dbReference>
<name>A0A1C6TWT5_9ACTN</name>
<keyword evidence="7" id="KW-0274">FAD</keyword>
<evidence type="ECO:0000313" key="11">
    <source>
        <dbReference type="EMBL" id="SCL46280.1"/>
    </source>
</evidence>
<keyword evidence="11" id="KW-0449">Lipoprotein</keyword>
<reference evidence="12" key="1">
    <citation type="submission" date="2016-06" db="EMBL/GenBank/DDBJ databases">
        <authorList>
            <person name="Varghese N."/>
            <person name="Submissions Spin"/>
        </authorList>
    </citation>
    <scope>NUCLEOTIDE SEQUENCE [LARGE SCALE GENOMIC DNA]</scope>
    <source>
        <strain evidence="12">DSM 44814</strain>
    </source>
</reference>
<dbReference type="PANTHER" id="PTHR30040:SF2">
    <property type="entry name" value="FAD:PROTEIN FMN TRANSFERASE"/>
    <property type="match status" value="1"/>
</dbReference>
<keyword evidence="12" id="KW-1185">Reference proteome</keyword>